<dbReference type="Gene3D" id="3.40.50.300">
    <property type="entry name" value="P-loop containing nucleotide triphosphate hydrolases"/>
    <property type="match status" value="1"/>
</dbReference>
<organism evidence="2 3">
    <name type="scientific">Halovivax ruber (strain DSM 18193 / JCM 13892 / XH-70)</name>
    <dbReference type="NCBI Taxonomy" id="797302"/>
    <lineage>
        <taxon>Archaea</taxon>
        <taxon>Methanobacteriati</taxon>
        <taxon>Methanobacteriota</taxon>
        <taxon>Stenosarchaea group</taxon>
        <taxon>Halobacteria</taxon>
        <taxon>Halobacteriales</taxon>
        <taxon>Natrialbaceae</taxon>
        <taxon>Halovivax</taxon>
    </lineage>
</organism>
<dbReference type="SUPFAM" id="SSF52540">
    <property type="entry name" value="P-loop containing nucleoside triphosphate hydrolases"/>
    <property type="match status" value="1"/>
</dbReference>
<dbReference type="GO" id="GO:0016301">
    <property type="term" value="F:kinase activity"/>
    <property type="evidence" value="ECO:0007669"/>
    <property type="project" value="UniProtKB-KW"/>
</dbReference>
<dbReference type="OrthoDB" id="85381at2157"/>
<evidence type="ECO:0000313" key="2">
    <source>
        <dbReference type="EMBL" id="AGB15003.1"/>
    </source>
</evidence>
<keyword evidence="3" id="KW-1185">Reference proteome</keyword>
<dbReference type="InterPro" id="IPR027417">
    <property type="entry name" value="P-loop_NTPase"/>
</dbReference>
<keyword evidence="2" id="KW-0808">Transferase</keyword>
<dbReference type="EMBL" id="CP003050">
    <property type="protein sequence ID" value="AGB15003.1"/>
    <property type="molecule type" value="Genomic_DNA"/>
</dbReference>
<dbReference type="HOGENOM" id="CLU_096329_0_0_2"/>
<dbReference type="STRING" id="797302.Halru_0359"/>
<feature type="region of interest" description="Disordered" evidence="1">
    <location>
        <begin position="122"/>
        <end position="143"/>
    </location>
</feature>
<name>L0I875_HALRX</name>
<accession>L0I875</accession>
<proteinExistence type="predicted"/>
<dbReference type="Proteomes" id="UP000010846">
    <property type="component" value="Chromosome"/>
</dbReference>
<keyword evidence="2" id="KW-0418">Kinase</keyword>
<protein>
    <submittedName>
        <fullName evidence="2">Dephospho-CoA kinase</fullName>
    </submittedName>
</protein>
<gene>
    <name evidence="2" type="ordered locus">Halru_0359</name>
</gene>
<sequence length="188" mass="20163">MHVIGTVGLPGSGKGEAATVAREAGIPVVTMGDVVRQETADRGLDPATDHGAVAQALRDEDGPTAIAQRSLPMIEDRLENHDAVLVDGIRSDDEVDIFEDAFGDDFTLVSIEAPAEIRRERLDDRGRDAGAADGGESLEERDERELGWGMGEAMADADVVVENTDTLAAFHERVREIITTDADLQVDQ</sequence>
<reference evidence="2" key="1">
    <citation type="submission" date="2011-09" db="EMBL/GenBank/DDBJ databases">
        <title>Complete sequence of Halovivax ruber XH-70.</title>
        <authorList>
            <consortium name="US DOE Joint Genome Institute"/>
            <person name="Lucas S."/>
            <person name="Han J."/>
            <person name="Lapidus A."/>
            <person name="Cheng J.-F."/>
            <person name="Goodwin L."/>
            <person name="Pitluck S."/>
            <person name="Peters L."/>
            <person name="Mikhailova N."/>
            <person name="Davenport K."/>
            <person name="Detter J.C."/>
            <person name="Han C."/>
            <person name="Tapia R."/>
            <person name="Land M."/>
            <person name="Hauser L."/>
            <person name="Kyrpides N."/>
            <person name="Ivanova N."/>
            <person name="Pagani I."/>
            <person name="Sproer C."/>
            <person name="Anderson I."/>
            <person name="Woyke T."/>
        </authorList>
    </citation>
    <scope>NUCLEOTIDE SEQUENCE</scope>
    <source>
        <strain evidence="2">XH-70</strain>
    </source>
</reference>
<dbReference type="GeneID" id="14375667"/>
<dbReference type="RefSeq" id="WP_015299697.1">
    <property type="nucleotide sequence ID" value="NC_019964.1"/>
</dbReference>
<dbReference type="AlphaFoldDB" id="L0I875"/>
<dbReference type="KEGG" id="hru:Halru_0359"/>
<evidence type="ECO:0000256" key="1">
    <source>
        <dbReference type="SAM" id="MobiDB-lite"/>
    </source>
</evidence>
<dbReference type="Pfam" id="PF13207">
    <property type="entry name" value="AAA_17"/>
    <property type="match status" value="1"/>
</dbReference>
<dbReference type="PANTHER" id="PTHR41930">
    <property type="entry name" value="UPF0200 PROTEIN MJ1399"/>
    <property type="match status" value="1"/>
</dbReference>
<dbReference type="PANTHER" id="PTHR41930:SF1">
    <property type="entry name" value="DEPHOSPHO-COA KINASE"/>
    <property type="match status" value="1"/>
</dbReference>
<evidence type="ECO:0000313" key="3">
    <source>
        <dbReference type="Proteomes" id="UP000010846"/>
    </source>
</evidence>
<dbReference type="eggNOG" id="arCOG01045">
    <property type="taxonomic scope" value="Archaea"/>
</dbReference>